<accession>A0AAE9YYF2</accession>
<sequence>MKKLVLSLAICSALGLSGCGSESNSDVKQEVAENNTAVTANTRIAFDPTNGVVSVPNDLLFSGTTDGTLNLPVADASNSSDPLVAMNAVDGWSTINPFTIALNFPEGRSLDGDSVFSPDSVKVYEMVMGGDASDADCTSLSLGLACKVVNELTFGTDFIAQASGNSIAIVPVNPLKGKTTYVVALTKNIQDDSGKSVLGSSTYELVQQDINTHPLSTDAQRGLQAAVNSYENAIVAAGADRDSLIYTMAMTTQSTTDVLFTAKQLLAANAGQGVLPVVSVTDTGASAADALDGIIPATSVPLFATANLYSGSVSLPYYSGVPTADNPMAPVNEWWTSLCDSGAMLAGLAASNPDAIPAGPLDANDATCMAVSEAAGLAAPGLRDLSSVLAVDTERNLTKFSPVPAPKATMALDVQMTIPDVDKINELRALQGLPTDYVMPETGWPVVILQHGITSKKEDMLLITGALSSNGFATVAIDHPLHGSRGFDLDGDGSDDINATDGMGGSATHYMNLSSLLTTRDNLRQSSVDMLGLRLGLNAVVDTSGADLNLNTGEVHFLGHSLGAITGINLMALANAPLNDAIDPLFAISSNSLAMPGVGVANFLLESGSFKDTIKSGLTYASSTDFQNYVAAVNANGYTSTSPEWEDFLIESYLAFYNNVLNDAQRAELDAGFASFAFAAQTVTDSGDPVNYAATLKATATPTHVIEVVGDGGENLSDQVIPNTVSSSPLAGTEAAIRLLELPAVSETTTGSGAVRFLNGHHGSILNPSADATASPSVELSARATAEMQAQVAGFFVTKGQAISVTDVEVVKQ</sequence>
<feature type="chain" id="PRO_5042296437" evidence="1">
    <location>
        <begin position="19"/>
        <end position="813"/>
    </location>
</feature>
<evidence type="ECO:0000259" key="2">
    <source>
        <dbReference type="Pfam" id="PF12262"/>
    </source>
</evidence>
<dbReference type="PROSITE" id="PS51257">
    <property type="entry name" value="PROKAR_LIPOPROTEIN"/>
    <property type="match status" value="1"/>
</dbReference>
<dbReference type="InterPro" id="IPR029058">
    <property type="entry name" value="AB_hydrolase_fold"/>
</dbReference>
<feature type="signal peptide" evidence="1">
    <location>
        <begin position="1"/>
        <end position="18"/>
    </location>
</feature>
<dbReference type="KEGG" id="tvd:SG34_019285"/>
<evidence type="ECO:0000313" key="3">
    <source>
        <dbReference type="EMBL" id="WDE03521.1"/>
    </source>
</evidence>
<keyword evidence="1" id="KW-0732">Signal</keyword>
<evidence type="ECO:0000313" key="4">
    <source>
        <dbReference type="Proteomes" id="UP000032352"/>
    </source>
</evidence>
<dbReference type="NCBIfam" id="TIGR03502">
    <property type="entry name" value="lipase_Pla1_cef"/>
    <property type="match status" value="1"/>
</dbReference>
<dbReference type="RefSeq" id="WP_044842721.1">
    <property type="nucleotide sequence ID" value="NZ_CP059733.1"/>
</dbReference>
<name>A0AAE9YYF2_9GAMM</name>
<reference evidence="3 4" key="2">
    <citation type="journal article" date="2022" name="Mar. Drugs">
        <title>Bioassay-Guided Fractionation Leads to the Detection of Cholic Acid Generated by the Rare Thalassomonas sp.</title>
        <authorList>
            <person name="Pheiffer F."/>
            <person name="Schneider Y.K."/>
            <person name="Hansen E.H."/>
            <person name="Andersen J.H."/>
            <person name="Isaksson J."/>
            <person name="Busche T."/>
            <person name="R C."/>
            <person name="Kalinowski J."/>
            <person name="Zyl L.V."/>
            <person name="Trindade M."/>
        </authorList>
    </citation>
    <scope>NUCLEOTIDE SEQUENCE [LARGE SCALE GENOMIC DNA]</scope>
    <source>
        <strain evidence="3 4">XOM25</strain>
    </source>
</reference>
<keyword evidence="4" id="KW-1185">Reference proteome</keyword>
<dbReference type="EMBL" id="CP059733">
    <property type="protein sequence ID" value="WDE03521.1"/>
    <property type="molecule type" value="Genomic_DNA"/>
</dbReference>
<proteinExistence type="predicted"/>
<feature type="domain" description="Bacterial virulence factor lipase N-terminal" evidence="2">
    <location>
        <begin position="36"/>
        <end position="274"/>
    </location>
</feature>
<organism evidence="3 4">
    <name type="scientific">Thalassomonas viridans</name>
    <dbReference type="NCBI Taxonomy" id="137584"/>
    <lineage>
        <taxon>Bacteria</taxon>
        <taxon>Pseudomonadati</taxon>
        <taxon>Pseudomonadota</taxon>
        <taxon>Gammaproteobacteria</taxon>
        <taxon>Alteromonadales</taxon>
        <taxon>Colwelliaceae</taxon>
        <taxon>Thalassomonas</taxon>
    </lineage>
</organism>
<dbReference type="Gene3D" id="3.40.50.1820">
    <property type="entry name" value="alpha/beta hydrolase"/>
    <property type="match status" value="1"/>
</dbReference>
<reference evidence="3 4" key="1">
    <citation type="journal article" date="2015" name="Genome Announc.">
        <title>Draft Genome Sequences of Marine Isolates of Thalassomonas viridans and Thalassomonas actiniarum.</title>
        <authorList>
            <person name="Olonade I."/>
            <person name="van Zyl L.J."/>
            <person name="Trindade M."/>
        </authorList>
    </citation>
    <scope>NUCLEOTIDE SEQUENCE [LARGE SCALE GENOMIC DNA]</scope>
    <source>
        <strain evidence="3 4">XOM25</strain>
    </source>
</reference>
<evidence type="ECO:0000256" key="1">
    <source>
        <dbReference type="SAM" id="SignalP"/>
    </source>
</evidence>
<dbReference type="InterPro" id="IPR025920">
    <property type="entry name" value="Lipase_bact_N"/>
</dbReference>
<dbReference type="Pfam" id="PF12262">
    <property type="entry name" value="Lipase_bact_N"/>
    <property type="match status" value="1"/>
</dbReference>
<dbReference type="AlphaFoldDB" id="A0AAE9YYF2"/>
<gene>
    <name evidence="3" type="ORF">SG34_019285</name>
</gene>
<dbReference type="SUPFAM" id="SSF53474">
    <property type="entry name" value="alpha/beta-Hydrolases"/>
    <property type="match status" value="1"/>
</dbReference>
<protein>
    <submittedName>
        <fullName evidence="3">Lipase</fullName>
    </submittedName>
</protein>
<dbReference type="InterPro" id="IPR020009">
    <property type="entry name" value="VolA/Pla-1/cef"/>
</dbReference>
<dbReference type="Proteomes" id="UP000032352">
    <property type="component" value="Chromosome"/>
</dbReference>